<dbReference type="InterPro" id="IPR050832">
    <property type="entry name" value="Bact_Acetyltransf"/>
</dbReference>
<dbReference type="EMBL" id="JAVREN010000004">
    <property type="protein sequence ID" value="MDT0306057.1"/>
    <property type="molecule type" value="Genomic_DNA"/>
</dbReference>
<evidence type="ECO:0000313" key="4">
    <source>
        <dbReference type="EMBL" id="MDT0306057.1"/>
    </source>
</evidence>
<accession>A0ABU2L3G4</accession>
<dbReference type="CDD" id="cd04301">
    <property type="entry name" value="NAT_SF"/>
    <property type="match status" value="1"/>
</dbReference>
<protein>
    <submittedName>
        <fullName evidence="4">GNAT family N-acetyltransferase</fullName>
    </submittedName>
</protein>
<dbReference type="InterPro" id="IPR016181">
    <property type="entry name" value="Acyl_CoA_acyltransferase"/>
</dbReference>
<proteinExistence type="predicted"/>
<feature type="domain" description="N-acetyltransferase" evidence="3">
    <location>
        <begin position="2"/>
        <end position="161"/>
    </location>
</feature>
<organism evidence="4 5">
    <name type="scientific">Streptomyces boetiae</name>
    <dbReference type="NCBI Taxonomy" id="3075541"/>
    <lineage>
        <taxon>Bacteria</taxon>
        <taxon>Bacillati</taxon>
        <taxon>Actinomycetota</taxon>
        <taxon>Actinomycetes</taxon>
        <taxon>Kitasatosporales</taxon>
        <taxon>Streptomycetaceae</taxon>
        <taxon>Streptomyces</taxon>
    </lineage>
</organism>
<keyword evidence="2" id="KW-0012">Acyltransferase</keyword>
<dbReference type="InterPro" id="IPR000182">
    <property type="entry name" value="GNAT_dom"/>
</dbReference>
<gene>
    <name evidence="4" type="ORF">RM780_03650</name>
</gene>
<name>A0ABU2L3G4_9ACTN</name>
<dbReference type="SUPFAM" id="SSF55729">
    <property type="entry name" value="Acyl-CoA N-acyltransferases (Nat)"/>
    <property type="match status" value="1"/>
</dbReference>
<keyword evidence="5" id="KW-1185">Reference proteome</keyword>
<comment type="caution">
    <text evidence="4">The sequence shown here is derived from an EMBL/GenBank/DDBJ whole genome shotgun (WGS) entry which is preliminary data.</text>
</comment>
<dbReference type="Pfam" id="PF00583">
    <property type="entry name" value="Acetyltransf_1"/>
    <property type="match status" value="1"/>
</dbReference>
<keyword evidence="1" id="KW-0808">Transferase</keyword>
<dbReference type="RefSeq" id="WP_311628980.1">
    <property type="nucleotide sequence ID" value="NZ_JAVREN010000004.1"/>
</dbReference>
<dbReference type="Proteomes" id="UP001183388">
    <property type="component" value="Unassembled WGS sequence"/>
</dbReference>
<reference evidence="5" key="1">
    <citation type="submission" date="2023-07" db="EMBL/GenBank/DDBJ databases">
        <title>30 novel species of actinomycetes from the DSMZ collection.</title>
        <authorList>
            <person name="Nouioui I."/>
        </authorList>
    </citation>
    <scope>NUCLEOTIDE SEQUENCE [LARGE SCALE GENOMIC DNA]</scope>
    <source>
        <strain evidence="5">DSM 44917</strain>
    </source>
</reference>
<sequence length="165" mass="17580">MVRLKSLTAQDWPLWRDARLAALTEAPHAFTSRPADWPHGGEERWRARLSLPGFRNPVALGPSAAPLGLASGVPGEGGLRELRSVWVAPAAREQGVGAALLAEVERWARDSGGTALRLAVLPGNAPAIALYERCGFVRTDEPGPPLPDGDTCQLVMAKPLPRAGR</sequence>
<evidence type="ECO:0000259" key="3">
    <source>
        <dbReference type="PROSITE" id="PS51186"/>
    </source>
</evidence>
<evidence type="ECO:0000313" key="5">
    <source>
        <dbReference type="Proteomes" id="UP001183388"/>
    </source>
</evidence>
<evidence type="ECO:0000256" key="1">
    <source>
        <dbReference type="ARBA" id="ARBA00022679"/>
    </source>
</evidence>
<dbReference type="Gene3D" id="3.40.630.30">
    <property type="match status" value="1"/>
</dbReference>
<dbReference type="PANTHER" id="PTHR43877">
    <property type="entry name" value="AMINOALKYLPHOSPHONATE N-ACETYLTRANSFERASE-RELATED-RELATED"/>
    <property type="match status" value="1"/>
</dbReference>
<dbReference type="PROSITE" id="PS51186">
    <property type="entry name" value="GNAT"/>
    <property type="match status" value="1"/>
</dbReference>
<evidence type="ECO:0000256" key="2">
    <source>
        <dbReference type="ARBA" id="ARBA00023315"/>
    </source>
</evidence>